<dbReference type="InterPro" id="IPR004855">
    <property type="entry name" value="TFIIA_asu/bsu"/>
</dbReference>
<reference evidence="7" key="2">
    <citation type="submission" date="2023-05" db="EMBL/GenBank/DDBJ databases">
        <authorList>
            <consortium name="Lawrence Berkeley National Laboratory"/>
            <person name="Steindorff A."/>
            <person name="Hensen N."/>
            <person name="Bonometti L."/>
            <person name="Westerberg I."/>
            <person name="Brannstrom I.O."/>
            <person name="Guillou S."/>
            <person name="Cros-Aarteil S."/>
            <person name="Calhoun S."/>
            <person name="Haridas S."/>
            <person name="Kuo A."/>
            <person name="Mondo S."/>
            <person name="Pangilinan J."/>
            <person name="Riley R."/>
            <person name="Labutti K."/>
            <person name="Andreopoulos B."/>
            <person name="Lipzen A."/>
            <person name="Chen C."/>
            <person name="Yanf M."/>
            <person name="Daum C."/>
            <person name="Ng V."/>
            <person name="Clum A."/>
            <person name="Ohm R."/>
            <person name="Martin F."/>
            <person name="Silar P."/>
            <person name="Natvig D."/>
            <person name="Lalanne C."/>
            <person name="Gautier V."/>
            <person name="Ament-Velasquez S.L."/>
            <person name="Kruys A."/>
            <person name="Hutchinson M.I."/>
            <person name="Powell A.J."/>
            <person name="Barry K."/>
            <person name="Miller A.N."/>
            <person name="Grigoriev I.V."/>
            <person name="Debuchy R."/>
            <person name="Gladieux P."/>
            <person name="Thoren M.H."/>
            <person name="Johannesson H."/>
        </authorList>
    </citation>
    <scope>NUCLEOTIDE SEQUENCE</scope>
    <source>
        <strain evidence="7">CBS 103.79</strain>
    </source>
</reference>
<dbReference type="GO" id="GO:0006367">
    <property type="term" value="P:transcription initiation at RNA polymerase II promoter"/>
    <property type="evidence" value="ECO:0007669"/>
    <property type="project" value="InterPro"/>
</dbReference>
<accession>A0AAN6MJ82</accession>
<dbReference type="SUPFAM" id="SSF50784">
    <property type="entry name" value="Transcription factor IIA (TFIIA), beta-barrel domain"/>
    <property type="match status" value="1"/>
</dbReference>
<evidence type="ECO:0000256" key="1">
    <source>
        <dbReference type="ARBA" id="ARBA00004123"/>
    </source>
</evidence>
<dbReference type="SMART" id="SM01371">
    <property type="entry name" value="TFIIA"/>
    <property type="match status" value="1"/>
</dbReference>
<dbReference type="Proteomes" id="UP001303889">
    <property type="component" value="Unassembled WGS sequence"/>
</dbReference>
<feature type="region of interest" description="Disordered" evidence="6">
    <location>
        <begin position="179"/>
        <end position="260"/>
    </location>
</feature>
<feature type="region of interest" description="Disordered" evidence="6">
    <location>
        <begin position="126"/>
        <end position="152"/>
    </location>
</feature>
<evidence type="ECO:0000256" key="6">
    <source>
        <dbReference type="SAM" id="MobiDB-lite"/>
    </source>
</evidence>
<name>A0AAN6MJ82_9PEZI</name>
<keyword evidence="4" id="KW-0539">Nucleus</keyword>
<dbReference type="Pfam" id="PF03153">
    <property type="entry name" value="TFIIA"/>
    <property type="match status" value="1"/>
</dbReference>
<feature type="compositionally biased region" description="Low complexity" evidence="6">
    <location>
        <begin position="182"/>
        <end position="223"/>
    </location>
</feature>
<dbReference type="EMBL" id="MU855546">
    <property type="protein sequence ID" value="KAK3901915.1"/>
    <property type="molecule type" value="Genomic_DNA"/>
</dbReference>
<protein>
    <recommendedName>
        <fullName evidence="5">Transcription initiation factor IIA large subunit</fullName>
    </recommendedName>
</protein>
<evidence type="ECO:0000256" key="5">
    <source>
        <dbReference type="ARBA" id="ARBA00074154"/>
    </source>
</evidence>
<dbReference type="SUPFAM" id="SSF47396">
    <property type="entry name" value="Transcription factor IIA (TFIIA), alpha-helical domain"/>
    <property type="match status" value="1"/>
</dbReference>
<comment type="subcellular location">
    <subcellularLocation>
        <location evidence="1">Nucleus</location>
    </subcellularLocation>
</comment>
<evidence type="ECO:0000313" key="7">
    <source>
        <dbReference type="EMBL" id="KAK3901915.1"/>
    </source>
</evidence>
<keyword evidence="3" id="KW-0804">Transcription</keyword>
<comment type="caution">
    <text evidence="7">The sequence shown here is derived from an EMBL/GenBank/DDBJ whole genome shotgun (WGS) entry which is preliminary data.</text>
</comment>
<dbReference type="GO" id="GO:0005672">
    <property type="term" value="C:transcription factor TFIIA complex"/>
    <property type="evidence" value="ECO:0007669"/>
    <property type="project" value="InterPro"/>
</dbReference>
<feature type="compositionally biased region" description="Acidic residues" evidence="6">
    <location>
        <begin position="315"/>
        <end position="349"/>
    </location>
</feature>
<dbReference type="PANTHER" id="PTHR12694:SF8">
    <property type="entry name" value="TRANSCRIPTION INITIATION FACTOR IIA SUBUNIT 1"/>
    <property type="match status" value="1"/>
</dbReference>
<dbReference type="Gene3D" id="1.10.287.100">
    <property type="match status" value="1"/>
</dbReference>
<feature type="compositionally biased region" description="Low complexity" evidence="6">
    <location>
        <begin position="67"/>
        <end position="85"/>
    </location>
</feature>
<dbReference type="FunFam" id="1.10.287.100:FF:000001">
    <property type="entry name" value="Transcription initiation factor IIA subunit"/>
    <property type="match status" value="1"/>
</dbReference>
<organism evidence="7 8">
    <name type="scientific">Staphylotrichum tortipilum</name>
    <dbReference type="NCBI Taxonomy" id="2831512"/>
    <lineage>
        <taxon>Eukaryota</taxon>
        <taxon>Fungi</taxon>
        <taxon>Dikarya</taxon>
        <taxon>Ascomycota</taxon>
        <taxon>Pezizomycotina</taxon>
        <taxon>Sordariomycetes</taxon>
        <taxon>Sordariomycetidae</taxon>
        <taxon>Sordariales</taxon>
        <taxon>Chaetomiaceae</taxon>
        <taxon>Staphylotrichum</taxon>
    </lineage>
</organism>
<evidence type="ECO:0000256" key="2">
    <source>
        <dbReference type="ARBA" id="ARBA00010059"/>
    </source>
</evidence>
<proteinExistence type="inferred from homology"/>
<feature type="region of interest" description="Disordered" evidence="6">
    <location>
        <begin position="52"/>
        <end position="91"/>
    </location>
</feature>
<evidence type="ECO:0000256" key="4">
    <source>
        <dbReference type="ARBA" id="ARBA00023242"/>
    </source>
</evidence>
<sequence>MSNAAVGTVYDAIISEVINAVRVDFEENGVDDSALEDLKKEWQRKLSQMKLAQFPWDPKPEPPAPAPAHTQAAAAPAPSAPPASATYTQSTLSPQTAAQALSLPGVLLPGPNVMGVKQEQDFAQGDPTIKQEPGMQPMPQGYNPPNGARPTAAHRAALALESQYGQRAAASISAIHSGMASQANPALQPQQQGQRPGQPPQQMNQQQYRQGVAAAMQQRMQQVPGQRPPNGLPTAQLDGSSEAVDAPSLEPGSDAAQPPTMDRAQIDAHFHAQIAARAKQMEAGGLMLPLEEATKTPGVAGKARSGADGPSQLDGMDDDVKSEEDEDAINSDLDDPDEIGDDDEDDDDSMGQMMLCMYDKVQRVKNKWKCILKDGVLTVNGKEYVFHKATGEYEW</sequence>
<dbReference type="InterPro" id="IPR009088">
    <property type="entry name" value="TFIIA_b-brl"/>
</dbReference>
<dbReference type="AlphaFoldDB" id="A0AAN6MJ82"/>
<dbReference type="Gene3D" id="2.30.18.10">
    <property type="entry name" value="Transcription factor IIA (TFIIA), beta-barrel domain"/>
    <property type="match status" value="1"/>
</dbReference>
<dbReference type="CDD" id="cd07976">
    <property type="entry name" value="TFIIA_alpha_beta_like"/>
    <property type="match status" value="2"/>
</dbReference>
<reference evidence="7" key="1">
    <citation type="journal article" date="2023" name="Mol. Phylogenet. Evol.">
        <title>Genome-scale phylogeny and comparative genomics of the fungal order Sordariales.</title>
        <authorList>
            <person name="Hensen N."/>
            <person name="Bonometti L."/>
            <person name="Westerberg I."/>
            <person name="Brannstrom I.O."/>
            <person name="Guillou S."/>
            <person name="Cros-Aarteil S."/>
            <person name="Calhoun S."/>
            <person name="Haridas S."/>
            <person name="Kuo A."/>
            <person name="Mondo S."/>
            <person name="Pangilinan J."/>
            <person name="Riley R."/>
            <person name="LaButti K."/>
            <person name="Andreopoulos B."/>
            <person name="Lipzen A."/>
            <person name="Chen C."/>
            <person name="Yan M."/>
            <person name="Daum C."/>
            <person name="Ng V."/>
            <person name="Clum A."/>
            <person name="Steindorff A."/>
            <person name="Ohm R.A."/>
            <person name="Martin F."/>
            <person name="Silar P."/>
            <person name="Natvig D.O."/>
            <person name="Lalanne C."/>
            <person name="Gautier V."/>
            <person name="Ament-Velasquez S.L."/>
            <person name="Kruys A."/>
            <person name="Hutchinson M.I."/>
            <person name="Powell A.J."/>
            <person name="Barry K."/>
            <person name="Miller A.N."/>
            <person name="Grigoriev I.V."/>
            <person name="Debuchy R."/>
            <person name="Gladieux P."/>
            <person name="Hiltunen Thoren M."/>
            <person name="Johannesson H."/>
        </authorList>
    </citation>
    <scope>NUCLEOTIDE SEQUENCE</scope>
    <source>
        <strain evidence="7">CBS 103.79</strain>
    </source>
</reference>
<evidence type="ECO:0000313" key="8">
    <source>
        <dbReference type="Proteomes" id="UP001303889"/>
    </source>
</evidence>
<dbReference type="FunFam" id="2.30.18.10:FF:000006">
    <property type="entry name" value="Transcription factor TFIIA complex subunit Toa1"/>
    <property type="match status" value="1"/>
</dbReference>
<feature type="region of interest" description="Disordered" evidence="6">
    <location>
        <begin position="295"/>
        <end position="350"/>
    </location>
</feature>
<dbReference type="PANTHER" id="PTHR12694">
    <property type="entry name" value="TRANSCRIPTION INITIATION FACTOR IIA SUBUNIT 1"/>
    <property type="match status" value="1"/>
</dbReference>
<gene>
    <name evidence="7" type="ORF">C8A05DRAFT_44549</name>
</gene>
<keyword evidence="8" id="KW-1185">Reference proteome</keyword>
<comment type="similarity">
    <text evidence="2">Belongs to the TFIIA subunit 1 family.</text>
</comment>
<evidence type="ECO:0000256" key="3">
    <source>
        <dbReference type="ARBA" id="ARBA00023163"/>
    </source>
</evidence>